<dbReference type="InterPro" id="IPR016024">
    <property type="entry name" value="ARM-type_fold"/>
</dbReference>
<keyword evidence="2" id="KW-1185">Reference proteome</keyword>
<proteinExistence type="predicted"/>
<dbReference type="AlphaFoldDB" id="A9EZX5"/>
<gene>
    <name evidence="1" type="ordered locus">sce1056</name>
</gene>
<dbReference type="KEGG" id="scl:sce1056"/>
<dbReference type="EMBL" id="AM746676">
    <property type="protein sequence ID" value="CAN91213.1"/>
    <property type="molecule type" value="Genomic_DNA"/>
</dbReference>
<sequence length="354" mass="39604">MLNLHKLVRDALLDDATHSPTLRACLERDGARAFRYFDRILRSREAYARVGLNLTEFSSLLPLDISSLSTPLLVCLAMQRDGYLRQRAVSALAVRVEAISLAGVANRIVDPVPQVAEQARDAWASLLAYSSVQHLVWCLPLIDMVIKTPRGARSSVLQDVDGFMSRFPDMAVAELDLATRSPDQYLRLSAFTHLARLFPSELTPRLAQALEDASPPVRRWAGQTALSVVPQHELEPLLRLIADNRSPSLRLLALREYRRRADADRIEAACLDGNANVRFYARRYLRKLHRSVDHRDRALSILTSSAGQTAQLIGALAVLSEFGREQDRPLIETFVKDKRARVAAEAARTLRLLG</sequence>
<dbReference type="Gene3D" id="1.25.10.10">
    <property type="entry name" value="Leucine-rich Repeat Variant"/>
    <property type="match status" value="1"/>
</dbReference>
<evidence type="ECO:0008006" key="3">
    <source>
        <dbReference type="Google" id="ProtNLM"/>
    </source>
</evidence>
<dbReference type="BioCyc" id="SCEL448385:SCE_RS05515-MONOMER"/>
<dbReference type="InterPro" id="IPR011989">
    <property type="entry name" value="ARM-like"/>
</dbReference>
<evidence type="ECO:0000313" key="1">
    <source>
        <dbReference type="EMBL" id="CAN91213.1"/>
    </source>
</evidence>
<dbReference type="HOGENOM" id="CLU_782793_0_0_7"/>
<dbReference type="OrthoDB" id="10018394at2"/>
<dbReference type="Proteomes" id="UP000002139">
    <property type="component" value="Chromosome"/>
</dbReference>
<organism evidence="1 2">
    <name type="scientific">Sorangium cellulosum (strain So ce56)</name>
    <name type="common">Polyangium cellulosum (strain So ce56)</name>
    <dbReference type="NCBI Taxonomy" id="448385"/>
    <lineage>
        <taxon>Bacteria</taxon>
        <taxon>Pseudomonadati</taxon>
        <taxon>Myxococcota</taxon>
        <taxon>Polyangia</taxon>
        <taxon>Polyangiales</taxon>
        <taxon>Polyangiaceae</taxon>
        <taxon>Sorangium</taxon>
    </lineage>
</organism>
<name>A9EZX5_SORC5</name>
<protein>
    <recommendedName>
        <fullName evidence="3">PBS lyase</fullName>
    </recommendedName>
</protein>
<evidence type="ECO:0000313" key="2">
    <source>
        <dbReference type="Proteomes" id="UP000002139"/>
    </source>
</evidence>
<dbReference type="RefSeq" id="WP_012233690.1">
    <property type="nucleotide sequence ID" value="NC_010162.1"/>
</dbReference>
<dbReference type="SUPFAM" id="SSF48371">
    <property type="entry name" value="ARM repeat"/>
    <property type="match status" value="1"/>
</dbReference>
<accession>A9EZX5</accession>
<reference evidence="1 2" key="1">
    <citation type="journal article" date="2007" name="Nat. Biotechnol.">
        <title>Complete genome sequence of the myxobacterium Sorangium cellulosum.</title>
        <authorList>
            <person name="Schneiker S."/>
            <person name="Perlova O."/>
            <person name="Kaiser O."/>
            <person name="Gerth K."/>
            <person name="Alici A."/>
            <person name="Altmeyer M.O."/>
            <person name="Bartels D."/>
            <person name="Bekel T."/>
            <person name="Beyer S."/>
            <person name="Bode E."/>
            <person name="Bode H.B."/>
            <person name="Bolten C.J."/>
            <person name="Choudhuri J.V."/>
            <person name="Doss S."/>
            <person name="Elnakady Y.A."/>
            <person name="Frank B."/>
            <person name="Gaigalat L."/>
            <person name="Goesmann A."/>
            <person name="Groeger C."/>
            <person name="Gross F."/>
            <person name="Jelsbak L."/>
            <person name="Jelsbak L."/>
            <person name="Kalinowski J."/>
            <person name="Kegler C."/>
            <person name="Knauber T."/>
            <person name="Konietzny S."/>
            <person name="Kopp M."/>
            <person name="Krause L."/>
            <person name="Krug D."/>
            <person name="Linke B."/>
            <person name="Mahmud T."/>
            <person name="Martinez-Arias R."/>
            <person name="McHardy A.C."/>
            <person name="Merai M."/>
            <person name="Meyer F."/>
            <person name="Mormann S."/>
            <person name="Munoz-Dorado J."/>
            <person name="Perez J."/>
            <person name="Pradella S."/>
            <person name="Rachid S."/>
            <person name="Raddatz G."/>
            <person name="Rosenau F."/>
            <person name="Rueckert C."/>
            <person name="Sasse F."/>
            <person name="Scharfe M."/>
            <person name="Schuster S.C."/>
            <person name="Suen G."/>
            <person name="Treuner-Lange A."/>
            <person name="Velicer G.J."/>
            <person name="Vorholter F.-J."/>
            <person name="Weissman K.J."/>
            <person name="Welch R.D."/>
            <person name="Wenzel S.C."/>
            <person name="Whitworth D.E."/>
            <person name="Wilhelm S."/>
            <person name="Wittmann C."/>
            <person name="Bloecker H."/>
            <person name="Puehler A."/>
            <person name="Mueller R."/>
        </authorList>
    </citation>
    <scope>NUCLEOTIDE SEQUENCE [LARGE SCALE GENOMIC DNA]</scope>
    <source>
        <strain evidence="2">So ce56</strain>
    </source>
</reference>